<evidence type="ECO:0000313" key="1">
    <source>
        <dbReference type="EMBL" id="MCI4659659.1"/>
    </source>
</evidence>
<protein>
    <submittedName>
        <fullName evidence="1">Uncharacterized protein</fullName>
    </submittedName>
</protein>
<comment type="caution">
    <text evidence="1">The sequence shown here is derived from an EMBL/GenBank/DDBJ whole genome shotgun (WGS) entry which is preliminary data.</text>
</comment>
<reference evidence="1" key="1">
    <citation type="submission" date="2022-03" db="EMBL/GenBank/DDBJ databases">
        <title>Cryobacterium sp. nov. strain ZS14-85, isolated from Antarctic soil.</title>
        <authorList>
            <person name="Li J."/>
            <person name="Niu G."/>
        </authorList>
    </citation>
    <scope>NUCLEOTIDE SEQUENCE</scope>
    <source>
        <strain evidence="1">ZS14-85</strain>
    </source>
</reference>
<dbReference type="RefSeq" id="WP_243013150.1">
    <property type="nucleotide sequence ID" value="NZ_JALGAR010000006.1"/>
</dbReference>
<keyword evidence="2" id="KW-1185">Reference proteome</keyword>
<dbReference type="AlphaFoldDB" id="A0AA41QZH6"/>
<evidence type="ECO:0000313" key="2">
    <source>
        <dbReference type="Proteomes" id="UP001165341"/>
    </source>
</evidence>
<proteinExistence type="predicted"/>
<dbReference type="EMBL" id="JALGAR010000006">
    <property type="protein sequence ID" value="MCI4659659.1"/>
    <property type="molecule type" value="Genomic_DNA"/>
</dbReference>
<organism evidence="1 2">
    <name type="scientific">Cryobacterium zhongshanensis</name>
    <dbReference type="NCBI Taxonomy" id="2928153"/>
    <lineage>
        <taxon>Bacteria</taxon>
        <taxon>Bacillati</taxon>
        <taxon>Actinomycetota</taxon>
        <taxon>Actinomycetes</taxon>
        <taxon>Micrococcales</taxon>
        <taxon>Microbacteriaceae</taxon>
        <taxon>Cryobacterium</taxon>
    </lineage>
</organism>
<sequence length="146" mass="16066">MTKATTVLTGHGLWYEGAPHDENGVRMYGRGTTGTGRGICRCGEKSPILHSAGQRQQWHREHKATIRSAATTAGATVKVGQVWADNDKRSVGRTITITTVGESRAEFFDGIHHRRALLTRFRPTSTGYRLVKDVLGTPQHEATLQD</sequence>
<dbReference type="Proteomes" id="UP001165341">
    <property type="component" value="Unassembled WGS sequence"/>
</dbReference>
<accession>A0AA41QZH6</accession>
<name>A0AA41QZH6_9MICO</name>
<gene>
    <name evidence="1" type="ORF">MQH31_17785</name>
</gene>